<sequence length="57" mass="6464">MQETLKYRDAEIGITTPGYNATYEESKVYGETYFNGNYLSLVKIKDGFDQKARDSGS</sequence>
<dbReference type="Gene3D" id="3.30.465.10">
    <property type="match status" value="1"/>
</dbReference>
<name>A0A8S9PAX9_BRACR</name>
<reference evidence="2" key="1">
    <citation type="submission" date="2019-12" db="EMBL/GenBank/DDBJ databases">
        <title>Genome sequencing and annotation of Brassica cretica.</title>
        <authorList>
            <person name="Studholme D.J."/>
            <person name="Sarris P."/>
        </authorList>
    </citation>
    <scope>NUCLEOTIDE SEQUENCE</scope>
    <source>
        <strain evidence="2">PFS-109/04</strain>
        <tissue evidence="2">Leaf</tissue>
    </source>
</reference>
<gene>
    <name evidence="2" type="ORF">F2Q69_00001658</name>
</gene>
<comment type="caution">
    <text evidence="2">The sequence shown here is derived from an EMBL/GenBank/DDBJ whole genome shotgun (WGS) entry which is preliminary data.</text>
</comment>
<feature type="domain" description="Berberine/berberine-like" evidence="1">
    <location>
        <begin position="7"/>
        <end position="50"/>
    </location>
</feature>
<organism evidence="2 3">
    <name type="scientific">Brassica cretica</name>
    <name type="common">Mustard</name>
    <dbReference type="NCBI Taxonomy" id="69181"/>
    <lineage>
        <taxon>Eukaryota</taxon>
        <taxon>Viridiplantae</taxon>
        <taxon>Streptophyta</taxon>
        <taxon>Embryophyta</taxon>
        <taxon>Tracheophyta</taxon>
        <taxon>Spermatophyta</taxon>
        <taxon>Magnoliopsida</taxon>
        <taxon>eudicotyledons</taxon>
        <taxon>Gunneridae</taxon>
        <taxon>Pentapetalae</taxon>
        <taxon>rosids</taxon>
        <taxon>malvids</taxon>
        <taxon>Brassicales</taxon>
        <taxon>Brassicaceae</taxon>
        <taxon>Brassiceae</taxon>
        <taxon>Brassica</taxon>
    </lineage>
</organism>
<evidence type="ECO:0000313" key="2">
    <source>
        <dbReference type="EMBL" id="KAF3513276.1"/>
    </source>
</evidence>
<dbReference type="GO" id="GO:0050660">
    <property type="term" value="F:flavin adenine dinucleotide binding"/>
    <property type="evidence" value="ECO:0007669"/>
    <property type="project" value="InterPro"/>
</dbReference>
<evidence type="ECO:0000313" key="3">
    <source>
        <dbReference type="Proteomes" id="UP000712600"/>
    </source>
</evidence>
<dbReference type="Proteomes" id="UP000712600">
    <property type="component" value="Unassembled WGS sequence"/>
</dbReference>
<dbReference type="EMBL" id="QGKX02001521">
    <property type="protein sequence ID" value="KAF3513276.1"/>
    <property type="molecule type" value="Genomic_DNA"/>
</dbReference>
<evidence type="ECO:0000259" key="1">
    <source>
        <dbReference type="Pfam" id="PF08031"/>
    </source>
</evidence>
<dbReference type="InterPro" id="IPR016169">
    <property type="entry name" value="FAD-bd_PCMH_sub2"/>
</dbReference>
<dbReference type="AlphaFoldDB" id="A0A8S9PAX9"/>
<dbReference type="GO" id="GO:0016491">
    <property type="term" value="F:oxidoreductase activity"/>
    <property type="evidence" value="ECO:0007669"/>
    <property type="project" value="InterPro"/>
</dbReference>
<dbReference type="Pfam" id="PF08031">
    <property type="entry name" value="BBE"/>
    <property type="match status" value="1"/>
</dbReference>
<accession>A0A8S9PAX9</accession>
<proteinExistence type="predicted"/>
<dbReference type="InterPro" id="IPR012951">
    <property type="entry name" value="BBE"/>
</dbReference>
<protein>
    <recommendedName>
        <fullName evidence="1">Berberine/berberine-like domain-containing protein</fullName>
    </recommendedName>
</protein>